<dbReference type="RefSeq" id="WP_368802937.1">
    <property type="nucleotide sequence ID" value="NZ_CBDDTD010000001.1"/>
</dbReference>
<reference evidence="2 3" key="1">
    <citation type="submission" date="2024-01" db="EMBL/GenBank/DDBJ databases">
        <title>New evidence supports the origin of RcGTA from prophage.</title>
        <authorList>
            <person name="Xu Y."/>
            <person name="Liu B."/>
            <person name="Chen F."/>
        </authorList>
    </citation>
    <scope>NUCLEOTIDE SEQUENCE [LARGE SCALE GENOMIC DNA]</scope>
    <source>
        <strain evidence="2 3">CBW1107-2</strain>
    </source>
</reference>
<name>A0ABV3WT44_9HYPH</name>
<dbReference type="Proteomes" id="UP001559025">
    <property type="component" value="Unassembled WGS sequence"/>
</dbReference>
<feature type="transmembrane region" description="Helical" evidence="1">
    <location>
        <begin position="6"/>
        <end position="26"/>
    </location>
</feature>
<sequence>MSASLTGAFIGLLLGVASMIFMRVLAGRVELPETKRALTVSGIVQIVLLPIVGWFAGSLFAGE</sequence>
<comment type="caution">
    <text evidence="2">The sequence shown here is derived from an EMBL/GenBank/DDBJ whole genome shotgun (WGS) entry which is preliminary data.</text>
</comment>
<feature type="transmembrane region" description="Helical" evidence="1">
    <location>
        <begin position="38"/>
        <end position="61"/>
    </location>
</feature>
<dbReference type="EMBL" id="JAZHFV010000003">
    <property type="protein sequence ID" value="MEX4007840.1"/>
    <property type="molecule type" value="Genomic_DNA"/>
</dbReference>
<keyword evidence="1" id="KW-1133">Transmembrane helix</keyword>
<organism evidence="2 3">
    <name type="scientific">Neoaquamicrobium sediminum</name>
    <dbReference type="NCBI Taxonomy" id="1849104"/>
    <lineage>
        <taxon>Bacteria</taxon>
        <taxon>Pseudomonadati</taxon>
        <taxon>Pseudomonadota</taxon>
        <taxon>Alphaproteobacteria</taxon>
        <taxon>Hyphomicrobiales</taxon>
        <taxon>Phyllobacteriaceae</taxon>
        <taxon>Neoaquamicrobium</taxon>
    </lineage>
</organism>
<keyword evidence="1" id="KW-0812">Transmembrane</keyword>
<keyword evidence="3" id="KW-1185">Reference proteome</keyword>
<evidence type="ECO:0000313" key="2">
    <source>
        <dbReference type="EMBL" id="MEX4007840.1"/>
    </source>
</evidence>
<gene>
    <name evidence="2" type="ORF">V1479_11035</name>
</gene>
<keyword evidence="1" id="KW-0472">Membrane</keyword>
<evidence type="ECO:0000256" key="1">
    <source>
        <dbReference type="SAM" id="Phobius"/>
    </source>
</evidence>
<proteinExistence type="predicted"/>
<evidence type="ECO:0000313" key="3">
    <source>
        <dbReference type="Proteomes" id="UP001559025"/>
    </source>
</evidence>
<accession>A0ABV3WT44</accession>
<protein>
    <submittedName>
        <fullName evidence="2">Uncharacterized protein</fullName>
    </submittedName>
</protein>